<dbReference type="Pfam" id="PF08423">
    <property type="entry name" value="Rad51"/>
    <property type="match status" value="1"/>
</dbReference>
<accession>A0A820GEE5</accession>
<reference evidence="2" key="1">
    <citation type="submission" date="2021-02" db="EMBL/GenBank/DDBJ databases">
        <authorList>
            <person name="Nowell W R."/>
        </authorList>
    </citation>
    <scope>NUCLEOTIDE SEQUENCE</scope>
</reference>
<protein>
    <recommendedName>
        <fullName evidence="1">Rad51-like C-terminal domain-containing protein</fullName>
    </recommendedName>
</protein>
<feature type="non-terminal residue" evidence="2">
    <location>
        <position position="1"/>
    </location>
</feature>
<evidence type="ECO:0000313" key="3">
    <source>
        <dbReference type="Proteomes" id="UP000663868"/>
    </source>
</evidence>
<name>A0A820GEE5_9BILA</name>
<dbReference type="EMBL" id="CAJOBB010012464">
    <property type="protein sequence ID" value="CAF4276573.1"/>
    <property type="molecule type" value="Genomic_DNA"/>
</dbReference>
<comment type="caution">
    <text evidence="2">The sequence shown here is derived from an EMBL/GenBank/DDBJ whole genome shotgun (WGS) entry which is preliminary data.</text>
</comment>
<evidence type="ECO:0000259" key="1">
    <source>
        <dbReference type="Pfam" id="PF08423"/>
    </source>
</evidence>
<evidence type="ECO:0000313" key="2">
    <source>
        <dbReference type="EMBL" id="CAF4276573.1"/>
    </source>
</evidence>
<organism evidence="2 3">
    <name type="scientific">Adineta steineri</name>
    <dbReference type="NCBI Taxonomy" id="433720"/>
    <lineage>
        <taxon>Eukaryota</taxon>
        <taxon>Metazoa</taxon>
        <taxon>Spiralia</taxon>
        <taxon>Gnathifera</taxon>
        <taxon>Rotifera</taxon>
        <taxon>Eurotatoria</taxon>
        <taxon>Bdelloidea</taxon>
        <taxon>Adinetida</taxon>
        <taxon>Adinetidae</taxon>
        <taxon>Adineta</taxon>
    </lineage>
</organism>
<dbReference type="AlphaFoldDB" id="A0A820GEE5"/>
<feature type="domain" description="Rad51-like C-terminal" evidence="1">
    <location>
        <begin position="1"/>
        <end position="26"/>
    </location>
</feature>
<dbReference type="Proteomes" id="UP000663868">
    <property type="component" value="Unassembled WGS sequence"/>
</dbReference>
<gene>
    <name evidence="2" type="ORF">KXQ929_LOCUS44192</name>
</gene>
<sequence>CHVADSPCLPETDAVFAIGPEGIVDAAPKDLC</sequence>
<dbReference type="InterPro" id="IPR013632">
    <property type="entry name" value="Rad51_C"/>
</dbReference>
<proteinExistence type="predicted"/>